<evidence type="ECO:0000256" key="6">
    <source>
        <dbReference type="SAM" id="MobiDB-lite"/>
    </source>
</evidence>
<evidence type="ECO:0000256" key="5">
    <source>
        <dbReference type="ARBA" id="ARBA00053028"/>
    </source>
</evidence>
<dbReference type="GO" id="GO:0051996">
    <property type="term" value="F:squalene synthase [NAD(P)H] activity"/>
    <property type="evidence" value="ECO:0007669"/>
    <property type="project" value="InterPro"/>
</dbReference>
<dbReference type="InterPro" id="IPR019845">
    <property type="entry name" value="Squalene/phytoene_synthase_CS"/>
</dbReference>
<evidence type="ECO:0000256" key="4">
    <source>
        <dbReference type="ARBA" id="ARBA00022746"/>
    </source>
</evidence>
<dbReference type="Gene3D" id="1.10.600.10">
    <property type="entry name" value="Farnesyl Diphosphate Synthase"/>
    <property type="match status" value="1"/>
</dbReference>
<evidence type="ECO:0000313" key="8">
    <source>
        <dbReference type="Proteomes" id="UP000664122"/>
    </source>
</evidence>
<evidence type="ECO:0000256" key="1">
    <source>
        <dbReference type="ARBA" id="ARBA00004684"/>
    </source>
</evidence>
<dbReference type="InterPro" id="IPR002060">
    <property type="entry name" value="Squ/phyt_synthse"/>
</dbReference>
<dbReference type="InterPro" id="IPR008949">
    <property type="entry name" value="Isoprenoid_synthase_dom_sf"/>
</dbReference>
<dbReference type="PROSITE" id="PS01045">
    <property type="entry name" value="SQUALEN_PHYTOEN_SYN_2"/>
    <property type="match status" value="1"/>
</dbReference>
<dbReference type="CDD" id="cd00683">
    <property type="entry name" value="Trans_IPPS_HH"/>
    <property type="match status" value="1"/>
</dbReference>
<evidence type="ECO:0000313" key="7">
    <source>
        <dbReference type="EMBL" id="MBO0663672.1"/>
    </source>
</evidence>
<dbReference type="Proteomes" id="UP000664122">
    <property type="component" value="Unassembled WGS sequence"/>
</dbReference>
<name>A0A939FY84_9HYPH</name>
<dbReference type="PROSITE" id="PS01044">
    <property type="entry name" value="SQUALEN_PHYTOEN_SYN_1"/>
    <property type="match status" value="1"/>
</dbReference>
<sequence>MSSASEPLPLPIEGIARDDLAAHAEETIAKGSKSFAAAAKLFAPETRRSAMMLYAWCRHCDDAVDGQILGFARAPADCAAKARERLDRIEADTMRALAGERALHPSFLSIADVVARHDLSPQLLLDHLAGYRMDVEGRLYETIEETLAYCYHVAGVVGVMMARVMGADGEATLDRACDLGLGFQLTNIARDIVEDAGAGRVYLPAVWLDEAKLKPSDLSDPTRRRAVGALAIRLVDCAEPYYRSALVGLSALPPRSAWAVATAHGVYRQIGMELKSAGAAAYGDRVSTGTLAKLRHVGQGAAKVASSRLGPSAPRPPELWTRPR</sequence>
<dbReference type="InterPro" id="IPR033904">
    <property type="entry name" value="Trans_IPPS_HH"/>
</dbReference>
<keyword evidence="4" id="KW-0125">Carotenoid biosynthesis</keyword>
<dbReference type="SFLD" id="SFLDS00005">
    <property type="entry name" value="Isoprenoid_Synthase_Type_I"/>
    <property type="match status" value="1"/>
</dbReference>
<keyword evidence="8" id="KW-1185">Reference proteome</keyword>
<dbReference type="SFLD" id="SFLDG01018">
    <property type="entry name" value="Squalene/Phytoene_Synthase_Lik"/>
    <property type="match status" value="1"/>
</dbReference>
<protein>
    <submittedName>
        <fullName evidence="7">Phytoene/squalene synthase family protein</fullName>
    </submittedName>
</protein>
<dbReference type="EMBL" id="JAFMPP010000012">
    <property type="protein sequence ID" value="MBO0663672.1"/>
    <property type="molecule type" value="Genomic_DNA"/>
</dbReference>
<organism evidence="7 8">
    <name type="scientific">Jiella flava</name>
    <dbReference type="NCBI Taxonomy" id="2816857"/>
    <lineage>
        <taxon>Bacteria</taxon>
        <taxon>Pseudomonadati</taxon>
        <taxon>Pseudomonadota</taxon>
        <taxon>Alphaproteobacteria</taxon>
        <taxon>Hyphomicrobiales</taxon>
        <taxon>Aurantimonadaceae</taxon>
        <taxon>Jiella</taxon>
    </lineage>
</organism>
<dbReference type="SUPFAM" id="SSF48576">
    <property type="entry name" value="Terpenoid synthases"/>
    <property type="match status" value="1"/>
</dbReference>
<dbReference type="InterPro" id="IPR044843">
    <property type="entry name" value="Trans_IPPS_bact-type"/>
</dbReference>
<keyword evidence="3" id="KW-0808">Transferase</keyword>
<dbReference type="PANTHER" id="PTHR31480">
    <property type="entry name" value="BIFUNCTIONAL LYCOPENE CYCLASE/PHYTOENE SYNTHASE"/>
    <property type="match status" value="1"/>
</dbReference>
<comment type="pathway">
    <text evidence="1">Carotenoid biosynthesis; phytoene biosynthesis.</text>
</comment>
<feature type="region of interest" description="Disordered" evidence="6">
    <location>
        <begin position="302"/>
        <end position="324"/>
    </location>
</feature>
<dbReference type="RefSeq" id="WP_207258540.1">
    <property type="nucleotide sequence ID" value="NZ_JAFMPP010000012.1"/>
</dbReference>
<comment type="caution">
    <text evidence="7">The sequence shown here is derived from an EMBL/GenBank/DDBJ whole genome shotgun (WGS) entry which is preliminary data.</text>
</comment>
<accession>A0A939FY84</accession>
<comment type="similarity">
    <text evidence="2">Belongs to the phytoene/squalene synthase family.</text>
</comment>
<dbReference type="GO" id="GO:0016117">
    <property type="term" value="P:carotenoid biosynthetic process"/>
    <property type="evidence" value="ECO:0007669"/>
    <property type="project" value="UniProtKB-KW"/>
</dbReference>
<reference evidence="7" key="1">
    <citation type="submission" date="2021-03" db="EMBL/GenBank/DDBJ databases">
        <title>Whole genome sequence of Jiella sp. CQZ9-1.</title>
        <authorList>
            <person name="Tuo L."/>
        </authorList>
    </citation>
    <scope>NUCLEOTIDE SEQUENCE</scope>
    <source>
        <strain evidence="7">CQZ9-1</strain>
    </source>
</reference>
<dbReference type="FunFam" id="1.10.600.10:FF:000020">
    <property type="entry name" value="Phytoene synthase"/>
    <property type="match status" value="1"/>
</dbReference>
<proteinExistence type="inferred from homology"/>
<dbReference type="GO" id="GO:0004311">
    <property type="term" value="F:geranylgeranyl diphosphate synthase activity"/>
    <property type="evidence" value="ECO:0007669"/>
    <property type="project" value="InterPro"/>
</dbReference>
<dbReference type="SFLD" id="SFLDG01212">
    <property type="entry name" value="Phytoene_synthase_like"/>
    <property type="match status" value="1"/>
</dbReference>
<evidence type="ECO:0000256" key="3">
    <source>
        <dbReference type="ARBA" id="ARBA00022679"/>
    </source>
</evidence>
<comment type="cofactor">
    <cofactor evidence="5">
        <name>ATP</name>
        <dbReference type="ChEBI" id="CHEBI:30616"/>
    </cofactor>
</comment>
<dbReference type="Pfam" id="PF00494">
    <property type="entry name" value="SQS_PSY"/>
    <property type="match status" value="1"/>
</dbReference>
<dbReference type="AlphaFoldDB" id="A0A939FY84"/>
<gene>
    <name evidence="7" type="ORF">J1C48_13870</name>
</gene>
<evidence type="ECO:0000256" key="2">
    <source>
        <dbReference type="ARBA" id="ARBA00006251"/>
    </source>
</evidence>